<organism evidence="2 3">
    <name type="scientific">Paraburkholderia phenazinium</name>
    <dbReference type="NCBI Taxonomy" id="60549"/>
    <lineage>
        <taxon>Bacteria</taxon>
        <taxon>Pseudomonadati</taxon>
        <taxon>Pseudomonadota</taxon>
        <taxon>Betaproteobacteria</taxon>
        <taxon>Burkholderiales</taxon>
        <taxon>Burkholderiaceae</taxon>
        <taxon>Paraburkholderia</taxon>
    </lineage>
</organism>
<sequence>MQDRREIDPASPGDNGLVEPTQGQQGDDELIDLLATLSKTNGNAVIQQGARIAVIGELLAALLSHLPQTMRNEVDKSFRDRVEFLLSLADDSRLPEQYQSALLTEVNRYLYASK</sequence>
<evidence type="ECO:0000313" key="2">
    <source>
        <dbReference type="EMBL" id="SIO47898.1"/>
    </source>
</evidence>
<dbReference type="AlphaFoldDB" id="A0A1N6JU51"/>
<reference evidence="2 3" key="1">
    <citation type="submission" date="2016-11" db="EMBL/GenBank/DDBJ databases">
        <authorList>
            <person name="Jaros S."/>
            <person name="Januszkiewicz K."/>
            <person name="Wedrychowicz H."/>
        </authorList>
    </citation>
    <scope>NUCLEOTIDE SEQUENCE [LARGE SCALE GENOMIC DNA]</scope>
    <source>
        <strain evidence="2 3">GAS86</strain>
    </source>
</reference>
<feature type="region of interest" description="Disordered" evidence="1">
    <location>
        <begin position="1"/>
        <end position="25"/>
    </location>
</feature>
<proteinExistence type="predicted"/>
<accession>A0A1N6JU51</accession>
<gene>
    <name evidence="2" type="ORF">SAMN05444168_5072</name>
</gene>
<evidence type="ECO:0000256" key="1">
    <source>
        <dbReference type="SAM" id="MobiDB-lite"/>
    </source>
</evidence>
<dbReference type="EMBL" id="FSRM01000002">
    <property type="protein sequence ID" value="SIO47898.1"/>
    <property type="molecule type" value="Genomic_DNA"/>
</dbReference>
<protein>
    <submittedName>
        <fullName evidence="2">Uncharacterized protein</fullName>
    </submittedName>
</protein>
<dbReference type="OrthoDB" id="8966283at2"/>
<name>A0A1N6JU51_9BURK</name>
<dbReference type="Proteomes" id="UP000184693">
    <property type="component" value="Unassembled WGS sequence"/>
</dbReference>
<dbReference type="RefSeq" id="WP_074267096.1">
    <property type="nucleotide sequence ID" value="NZ_FSRM01000002.1"/>
</dbReference>
<evidence type="ECO:0000313" key="3">
    <source>
        <dbReference type="Proteomes" id="UP000184693"/>
    </source>
</evidence>